<evidence type="ECO:0000259" key="2">
    <source>
        <dbReference type="Pfam" id="PF22936"/>
    </source>
</evidence>
<evidence type="ECO:0000313" key="4">
    <source>
        <dbReference type="Proteomes" id="UP001054252"/>
    </source>
</evidence>
<dbReference type="InterPro" id="IPR054722">
    <property type="entry name" value="PolX-like_BBD"/>
</dbReference>
<reference evidence="3 4" key="1">
    <citation type="journal article" date="2021" name="Commun. Biol.">
        <title>The genome of Shorea leprosula (Dipterocarpaceae) highlights the ecological relevance of drought in aseasonal tropical rainforests.</title>
        <authorList>
            <person name="Ng K.K.S."/>
            <person name="Kobayashi M.J."/>
            <person name="Fawcett J.A."/>
            <person name="Hatakeyama M."/>
            <person name="Paape T."/>
            <person name="Ng C.H."/>
            <person name="Ang C.C."/>
            <person name="Tnah L.H."/>
            <person name="Lee C.T."/>
            <person name="Nishiyama T."/>
            <person name="Sese J."/>
            <person name="O'Brien M.J."/>
            <person name="Copetti D."/>
            <person name="Mohd Noor M.I."/>
            <person name="Ong R.C."/>
            <person name="Putra M."/>
            <person name="Sireger I.Z."/>
            <person name="Indrioko S."/>
            <person name="Kosugi Y."/>
            <person name="Izuno A."/>
            <person name="Isagi Y."/>
            <person name="Lee S.L."/>
            <person name="Shimizu K.K."/>
        </authorList>
    </citation>
    <scope>NUCLEOTIDE SEQUENCE [LARGE SCALE GENOMIC DNA]</scope>
    <source>
        <strain evidence="3">214</strain>
    </source>
</reference>
<sequence>MICRSREVTISKVDDRKVVEKVLRCLPYKFDHVVAAIEESKDLSVYSLNQLKGSLLAHEERMSRSAEKNLEQAFQTKVEISSQEKYYHKGSTSRGVNRGRVRSLFQNINEIVKLTVWLGDNEKVQIEGKGTIAIRTKSGIEKLIHDVYYIPNLAHNLLSVGLLVENGYLVEFHDGLCEIKCSKSDMPLAKIPMAKNKMFPLEISCLNDLALVANVKDDFKLWHLRYWHLHFNGLKLLNQKKMVYGLPSVVPIDDVCEGCVYGKQHRNAFPDLECWIPAVKAARYTPLPILPPVSH</sequence>
<name>A0AAV5JVD8_9ROSI</name>
<dbReference type="Pfam" id="PF22936">
    <property type="entry name" value="Pol_BBD"/>
    <property type="match status" value="1"/>
</dbReference>
<evidence type="ECO:0000259" key="1">
    <source>
        <dbReference type="Pfam" id="PF13976"/>
    </source>
</evidence>
<accession>A0AAV5JVD8</accession>
<evidence type="ECO:0008006" key="5">
    <source>
        <dbReference type="Google" id="ProtNLM"/>
    </source>
</evidence>
<organism evidence="3 4">
    <name type="scientific">Rubroshorea leprosula</name>
    <dbReference type="NCBI Taxonomy" id="152421"/>
    <lineage>
        <taxon>Eukaryota</taxon>
        <taxon>Viridiplantae</taxon>
        <taxon>Streptophyta</taxon>
        <taxon>Embryophyta</taxon>
        <taxon>Tracheophyta</taxon>
        <taxon>Spermatophyta</taxon>
        <taxon>Magnoliopsida</taxon>
        <taxon>eudicotyledons</taxon>
        <taxon>Gunneridae</taxon>
        <taxon>Pentapetalae</taxon>
        <taxon>rosids</taxon>
        <taxon>malvids</taxon>
        <taxon>Malvales</taxon>
        <taxon>Dipterocarpaceae</taxon>
        <taxon>Rubroshorea</taxon>
    </lineage>
</organism>
<dbReference type="AlphaFoldDB" id="A0AAV5JVD8"/>
<gene>
    <name evidence="3" type="ORF">SLEP1_g27093</name>
</gene>
<dbReference type="EMBL" id="BPVZ01000045">
    <property type="protein sequence ID" value="GKV16453.1"/>
    <property type="molecule type" value="Genomic_DNA"/>
</dbReference>
<feature type="domain" description="GAG-pre-integrase" evidence="1">
    <location>
        <begin position="198"/>
        <end position="264"/>
    </location>
</feature>
<protein>
    <recommendedName>
        <fullName evidence="5">GAG-pre-integrase domain-containing protein</fullName>
    </recommendedName>
</protein>
<dbReference type="InterPro" id="IPR025724">
    <property type="entry name" value="GAG-pre-integrase_dom"/>
</dbReference>
<dbReference type="Pfam" id="PF14223">
    <property type="entry name" value="Retrotran_gag_2"/>
    <property type="match status" value="1"/>
</dbReference>
<comment type="caution">
    <text evidence="3">The sequence shown here is derived from an EMBL/GenBank/DDBJ whole genome shotgun (WGS) entry which is preliminary data.</text>
</comment>
<dbReference type="Pfam" id="PF13976">
    <property type="entry name" value="gag_pre-integrs"/>
    <property type="match status" value="1"/>
</dbReference>
<dbReference type="Proteomes" id="UP001054252">
    <property type="component" value="Unassembled WGS sequence"/>
</dbReference>
<proteinExistence type="predicted"/>
<evidence type="ECO:0000313" key="3">
    <source>
        <dbReference type="EMBL" id="GKV16453.1"/>
    </source>
</evidence>
<feature type="domain" description="Retrovirus-related Pol polyprotein from transposon TNT 1-94-like beta-barrel" evidence="2">
    <location>
        <begin position="102"/>
        <end position="168"/>
    </location>
</feature>
<keyword evidence="4" id="KW-1185">Reference proteome</keyword>